<organism evidence="3 4">
    <name type="scientific">Magnusiomyces paraingens</name>
    <dbReference type="NCBI Taxonomy" id="2606893"/>
    <lineage>
        <taxon>Eukaryota</taxon>
        <taxon>Fungi</taxon>
        <taxon>Dikarya</taxon>
        <taxon>Ascomycota</taxon>
        <taxon>Saccharomycotina</taxon>
        <taxon>Dipodascomycetes</taxon>
        <taxon>Dipodascales</taxon>
        <taxon>Dipodascaceae</taxon>
        <taxon>Magnusiomyces</taxon>
    </lineage>
</organism>
<feature type="compositionally biased region" description="Polar residues" evidence="1">
    <location>
        <begin position="274"/>
        <end position="283"/>
    </location>
</feature>
<evidence type="ECO:0000259" key="2">
    <source>
        <dbReference type="Pfam" id="PF11274"/>
    </source>
</evidence>
<proteinExistence type="predicted"/>
<evidence type="ECO:0000313" key="4">
    <source>
        <dbReference type="Proteomes" id="UP000398389"/>
    </source>
</evidence>
<evidence type="ECO:0000313" key="3">
    <source>
        <dbReference type="EMBL" id="VVT55797.1"/>
    </source>
</evidence>
<dbReference type="PANTHER" id="PTHR40370">
    <property type="entry name" value="EXPRESSED PROTEIN"/>
    <property type="match status" value="1"/>
</dbReference>
<dbReference type="Pfam" id="PF11274">
    <property type="entry name" value="DUF3074"/>
    <property type="match status" value="1"/>
</dbReference>
<dbReference type="SUPFAM" id="SSF55961">
    <property type="entry name" value="Bet v1-like"/>
    <property type="match status" value="1"/>
</dbReference>
<dbReference type="GeneID" id="43583558"/>
<feature type="domain" description="DUF3074" evidence="2">
    <location>
        <begin position="62"/>
        <end position="236"/>
    </location>
</feature>
<dbReference type="AlphaFoldDB" id="A0A5E8C218"/>
<dbReference type="PANTHER" id="PTHR40370:SF1">
    <property type="entry name" value="DUF3074 DOMAIN-CONTAINING PROTEIN"/>
    <property type="match status" value="1"/>
</dbReference>
<keyword evidence="4" id="KW-1185">Reference proteome</keyword>
<dbReference type="OrthoDB" id="6423603at2759"/>
<reference evidence="3 4" key="1">
    <citation type="submission" date="2019-09" db="EMBL/GenBank/DDBJ databases">
        <authorList>
            <person name="Brejova B."/>
        </authorList>
    </citation>
    <scope>NUCLEOTIDE SEQUENCE [LARGE SCALE GENOMIC DNA]</scope>
</reference>
<dbReference type="Proteomes" id="UP000398389">
    <property type="component" value="Unassembled WGS sequence"/>
</dbReference>
<dbReference type="RefSeq" id="XP_031855349.1">
    <property type="nucleotide sequence ID" value="XM_031999458.1"/>
</dbReference>
<name>A0A5E8C218_9ASCO</name>
<feature type="region of interest" description="Disordered" evidence="1">
    <location>
        <begin position="243"/>
        <end position="289"/>
    </location>
</feature>
<sequence length="289" mass="32673">MPFEFSHDRELTLQDLPTKQQAVQSALEFVKQIKISWTKGKQYHDQGQVVHTYNTRHGNDFWMARISHHPNPVGKGKKPKADDEITFEVFKEFVLENHTANELKYIPLLNAYRTHENDKTIPEDSPEGWKAYTVHYKFPKLFSDREMAVWVLAVQPDPQVKQFFVISLPSAHTVSTHLTRAVYCAIEVVTFKEEEGHVEWLMAQTSDARGSIPRWIQDKSVTASVAADVPSFIGWASQQIEERKQKKREEKNEEESAVDATAEKAGNAALENNAVGTSHTGAGSVTGAL</sequence>
<evidence type="ECO:0000256" key="1">
    <source>
        <dbReference type="SAM" id="MobiDB-lite"/>
    </source>
</evidence>
<dbReference type="EMBL" id="CABVLU010000003">
    <property type="protein sequence ID" value="VVT55797.1"/>
    <property type="molecule type" value="Genomic_DNA"/>
</dbReference>
<dbReference type="InterPro" id="IPR024500">
    <property type="entry name" value="DUF3074"/>
</dbReference>
<accession>A0A5E8C218</accession>
<gene>
    <name evidence="3" type="ORF">SAPINGB_P004743</name>
</gene>
<protein>
    <recommendedName>
        <fullName evidence="2">DUF3074 domain-containing protein</fullName>
    </recommendedName>
</protein>